<evidence type="ECO:0000313" key="2">
    <source>
        <dbReference type="Proteomes" id="UP000504634"/>
    </source>
</evidence>
<reference evidence="3" key="1">
    <citation type="submission" date="2025-08" db="UniProtKB">
        <authorList>
            <consortium name="RefSeq"/>
        </authorList>
    </citation>
    <scope>IDENTIFICATION</scope>
    <source>
        <strain evidence="3">11010-0011.00</strain>
        <tissue evidence="3">Whole body</tissue>
    </source>
</reference>
<dbReference type="AlphaFoldDB" id="A0A6J2U5P5"/>
<organism evidence="2 3">
    <name type="scientific">Drosophila lebanonensis</name>
    <name type="common">Fruit fly</name>
    <name type="synonym">Scaptodrosophila lebanonensis</name>
    <dbReference type="NCBI Taxonomy" id="7225"/>
    <lineage>
        <taxon>Eukaryota</taxon>
        <taxon>Metazoa</taxon>
        <taxon>Ecdysozoa</taxon>
        <taxon>Arthropoda</taxon>
        <taxon>Hexapoda</taxon>
        <taxon>Insecta</taxon>
        <taxon>Pterygota</taxon>
        <taxon>Neoptera</taxon>
        <taxon>Endopterygota</taxon>
        <taxon>Diptera</taxon>
        <taxon>Brachycera</taxon>
        <taxon>Muscomorpha</taxon>
        <taxon>Ephydroidea</taxon>
        <taxon>Drosophilidae</taxon>
        <taxon>Scaptodrosophila</taxon>
    </lineage>
</organism>
<dbReference type="InterPro" id="IPR013653">
    <property type="entry name" value="GCN5-like_dom"/>
</dbReference>
<evidence type="ECO:0000259" key="1">
    <source>
        <dbReference type="PROSITE" id="PS51186"/>
    </source>
</evidence>
<name>A0A6J2U5P5_DROLE</name>
<sequence length="292" mass="34069">MCSKINHKLTAITDTKELKELQKLYRKDWPRHCVGYFWLDNFLRWLEKDEKQIAFYTLDEDWRTDGLFLIVHRYQLFFANLSQCGTQELQMALELLDWSRGYKVSSIYESHHLLYKHILSTLGLSFEQEQKTIMYHLDCKKAKALDMSCPDGYFVQPLRLEHAAIINELWSSRHRGSLKLIQLLIKNNANVGVYKDDSKELCAWCLRLQSGFLGALEVQGRYKRQGLGAEVVGAMAKRISNELEQDVTALVSLSNIAAAKLFEKLGFTLRTDEHYYWSMSLPKIKGNYWPDN</sequence>
<gene>
    <name evidence="3" type="primary">LOC115631312</name>
</gene>
<accession>A0A6J2U5P5</accession>
<dbReference type="InterPro" id="IPR016181">
    <property type="entry name" value="Acyl_CoA_acyltransferase"/>
</dbReference>
<dbReference type="PROSITE" id="PS51186">
    <property type="entry name" value="GNAT"/>
    <property type="match status" value="1"/>
</dbReference>
<dbReference type="InterPro" id="IPR000182">
    <property type="entry name" value="GNAT_dom"/>
</dbReference>
<dbReference type="PANTHER" id="PTHR20958:SF10">
    <property type="entry name" value="GH05617P-RELATED"/>
    <property type="match status" value="1"/>
</dbReference>
<evidence type="ECO:0000313" key="3">
    <source>
        <dbReference type="RefSeq" id="XP_030383886.1"/>
    </source>
</evidence>
<dbReference type="PANTHER" id="PTHR20958">
    <property type="entry name" value="GLYCINE N-ACYLTRANSFERASE-LIKE PROTEIN"/>
    <property type="match status" value="1"/>
</dbReference>
<dbReference type="InterPro" id="IPR053225">
    <property type="entry name" value="Acyl-CoA_N-acyltransferase"/>
</dbReference>
<proteinExistence type="predicted"/>
<dbReference type="OrthoDB" id="61870at2759"/>
<dbReference type="GO" id="GO:0016747">
    <property type="term" value="F:acyltransferase activity, transferring groups other than amino-acyl groups"/>
    <property type="evidence" value="ECO:0007669"/>
    <property type="project" value="InterPro"/>
</dbReference>
<dbReference type="GeneID" id="115631312"/>
<keyword evidence="2" id="KW-1185">Reference proteome</keyword>
<protein>
    <submittedName>
        <fullName evidence="3">Uncharacterized protein LOC115631312</fullName>
    </submittedName>
</protein>
<dbReference type="Pfam" id="PF08445">
    <property type="entry name" value="FR47"/>
    <property type="match status" value="1"/>
</dbReference>
<dbReference type="RefSeq" id="XP_030383886.1">
    <property type="nucleotide sequence ID" value="XM_030528026.1"/>
</dbReference>
<dbReference type="Proteomes" id="UP000504634">
    <property type="component" value="Unplaced"/>
</dbReference>
<dbReference type="Gene3D" id="3.40.630.30">
    <property type="match status" value="2"/>
</dbReference>
<dbReference type="SUPFAM" id="SSF55729">
    <property type="entry name" value="Acyl-CoA N-acyltransferases (Nat)"/>
    <property type="match status" value="1"/>
</dbReference>
<feature type="domain" description="N-acetyltransferase" evidence="1">
    <location>
        <begin position="153"/>
        <end position="284"/>
    </location>
</feature>